<evidence type="ECO:0000313" key="2">
    <source>
        <dbReference type="EMBL" id="PLW33027.1"/>
    </source>
</evidence>
<dbReference type="InterPro" id="IPR002060">
    <property type="entry name" value="Squ/phyt_synthse"/>
</dbReference>
<dbReference type="STRING" id="200324.A0A2N5U5J4"/>
<accession>A0A2N5U5J4</accession>
<dbReference type="AlphaFoldDB" id="A0A2N5U5J4"/>
<dbReference type="EMBL" id="PGCJ01000309">
    <property type="protein sequence ID" value="PLW33027.1"/>
    <property type="molecule type" value="Genomic_DNA"/>
</dbReference>
<sequence>MWLRPILLRQRVEVSCNSSDLVLEGLKRSNPSAVLQIPFWPRTTQPAVLALRAFQAEIAAIPRHATSLDIARIRYQWWRESINHCFLHSHHQDQDAAAHTSRNHPLIQALKPIIQAHKLSKYHFTRLINASEAHHLEPRFTSVSSLVSYAQSTSYGTLSHLTQVLVTSSGDKASLGGIPLATVDHALSHLSLFLTLVQLLSSMPYYIRHRTVHVVPGELLLMGCSDEQLFRFFSPPSSSSSSKYRDDEDPAVGFHAARDSLIALVHLAYAELVAAREVIQQDPAHTHRPDGTAALATHAQRIQDHIYGSGPSLPSATLHPTIMPLFLPATIARSQLQRITQIILNSHPPHPTSSSQSRPASVSHLVDEVTRKPDWSLPLKIWLDSKRCRF</sequence>
<gene>
    <name evidence="2" type="ORF">PCANC_20547</name>
</gene>
<dbReference type="OrthoDB" id="270318at2759"/>
<reference evidence="2 3" key="1">
    <citation type="submission" date="2017-11" db="EMBL/GenBank/DDBJ databases">
        <title>De novo assembly and phasing of dikaryotic genomes from two isolates of Puccinia coronata f. sp. avenae, the causal agent of oat crown rust.</title>
        <authorList>
            <person name="Miller M.E."/>
            <person name="Zhang Y."/>
            <person name="Omidvar V."/>
            <person name="Sperschneider J."/>
            <person name="Schwessinger B."/>
            <person name="Raley C."/>
            <person name="Palmer J.M."/>
            <person name="Garnica D."/>
            <person name="Upadhyaya N."/>
            <person name="Rathjen J."/>
            <person name="Taylor J.M."/>
            <person name="Park R.F."/>
            <person name="Dodds P.N."/>
            <person name="Hirsch C.D."/>
            <person name="Kianian S.F."/>
            <person name="Figueroa M."/>
        </authorList>
    </citation>
    <scope>NUCLEOTIDE SEQUENCE [LARGE SCALE GENOMIC DNA]</scope>
    <source>
        <strain evidence="2">12NC29</strain>
    </source>
</reference>
<dbReference type="SUPFAM" id="SSF48576">
    <property type="entry name" value="Terpenoid synthases"/>
    <property type="match status" value="1"/>
</dbReference>
<proteinExistence type="predicted"/>
<comment type="caution">
    <text evidence="2">The sequence shown here is derived from an EMBL/GenBank/DDBJ whole genome shotgun (WGS) entry which is preliminary data.</text>
</comment>
<dbReference type="Pfam" id="PF00494">
    <property type="entry name" value="SQS_PSY"/>
    <property type="match status" value="1"/>
</dbReference>
<keyword evidence="3" id="KW-1185">Reference proteome</keyword>
<evidence type="ECO:0000256" key="1">
    <source>
        <dbReference type="SAM" id="MobiDB-lite"/>
    </source>
</evidence>
<feature type="region of interest" description="Disordered" evidence="1">
    <location>
        <begin position="345"/>
        <end position="365"/>
    </location>
</feature>
<dbReference type="Gene3D" id="1.10.600.10">
    <property type="entry name" value="Farnesyl Diphosphate Synthase"/>
    <property type="match status" value="1"/>
</dbReference>
<dbReference type="Proteomes" id="UP000235388">
    <property type="component" value="Unassembled WGS sequence"/>
</dbReference>
<protein>
    <submittedName>
        <fullName evidence="2">Uncharacterized protein</fullName>
    </submittedName>
</protein>
<dbReference type="InterPro" id="IPR008949">
    <property type="entry name" value="Isoprenoid_synthase_dom_sf"/>
</dbReference>
<evidence type="ECO:0000313" key="3">
    <source>
        <dbReference type="Proteomes" id="UP000235388"/>
    </source>
</evidence>
<name>A0A2N5U5J4_9BASI</name>
<organism evidence="2 3">
    <name type="scientific">Puccinia coronata f. sp. avenae</name>
    <dbReference type="NCBI Taxonomy" id="200324"/>
    <lineage>
        <taxon>Eukaryota</taxon>
        <taxon>Fungi</taxon>
        <taxon>Dikarya</taxon>
        <taxon>Basidiomycota</taxon>
        <taxon>Pucciniomycotina</taxon>
        <taxon>Pucciniomycetes</taxon>
        <taxon>Pucciniales</taxon>
        <taxon>Pucciniaceae</taxon>
        <taxon>Puccinia</taxon>
    </lineage>
</organism>